<keyword evidence="3" id="KW-0411">Iron-sulfur</keyword>
<dbReference type="SUPFAM" id="SSF51971">
    <property type="entry name" value="Nucleotide-binding domain"/>
    <property type="match status" value="2"/>
</dbReference>
<dbReference type="InterPro" id="IPR017701">
    <property type="entry name" value="Se_rdtase_YgfK"/>
</dbReference>
<evidence type="ECO:0000259" key="4">
    <source>
        <dbReference type="PROSITE" id="PS51379"/>
    </source>
</evidence>
<proteinExistence type="predicted"/>
<dbReference type="Proteomes" id="UP000032250">
    <property type="component" value="Unassembled WGS sequence"/>
</dbReference>
<name>A0A0D1ANI1_CLOBO</name>
<dbReference type="InterPro" id="IPR009051">
    <property type="entry name" value="Helical_ferredxn"/>
</dbReference>
<dbReference type="GO" id="GO:0046872">
    <property type="term" value="F:metal ion binding"/>
    <property type="evidence" value="ECO:0007669"/>
    <property type="project" value="UniProtKB-KW"/>
</dbReference>
<feature type="domain" description="4Fe-4S ferredoxin-type" evidence="4">
    <location>
        <begin position="908"/>
        <end position="938"/>
    </location>
</feature>
<dbReference type="PROSITE" id="PS00198">
    <property type="entry name" value="4FE4S_FER_1"/>
    <property type="match status" value="1"/>
</dbReference>
<dbReference type="HOGENOM" id="CLU_014791_0_0_9"/>
<comment type="caution">
    <text evidence="5">The sequence shown here is derived from an EMBL/GenBank/DDBJ whole genome shotgun (WGS) entry which is preliminary data.</text>
</comment>
<dbReference type="GO" id="GO:0016491">
    <property type="term" value="F:oxidoreductase activity"/>
    <property type="evidence" value="ECO:0007669"/>
    <property type="project" value="InterPro"/>
</dbReference>
<keyword evidence="1" id="KW-0479">Metal-binding</keyword>
<dbReference type="NCBIfam" id="TIGR03315">
    <property type="entry name" value="Se_ygfK"/>
    <property type="match status" value="1"/>
</dbReference>
<organism evidence="5 6">
    <name type="scientific">Clostridium botulinum B2 450</name>
    <dbReference type="NCBI Taxonomy" id="1379739"/>
    <lineage>
        <taxon>Bacteria</taxon>
        <taxon>Bacillati</taxon>
        <taxon>Bacillota</taxon>
        <taxon>Clostridia</taxon>
        <taxon>Eubacteriales</taxon>
        <taxon>Clostridiaceae</taxon>
        <taxon>Clostridium</taxon>
    </lineage>
</organism>
<evidence type="ECO:0000256" key="1">
    <source>
        <dbReference type="ARBA" id="ARBA00022723"/>
    </source>
</evidence>
<dbReference type="Gene3D" id="3.50.50.60">
    <property type="entry name" value="FAD/NAD(P)-binding domain"/>
    <property type="match status" value="2"/>
</dbReference>
<sequence>MGDKMRPISFNKMITWITKELKEKESIFGIHKNKFYKNDSEKYIELFGKKLASPLGPAAGPNSQLTQNIVASYLAGSRFIELKTVQVIDGEDLPVAKPCIHAQDECYNVEWSTELTVPEAYDEYIKAWFLLHVLMKELNLSEERDFMFNMSVGYDLDGIKSPKVDAYIDGMRNASTTKIWNECREILLSNIDLFSNFSKEDLDKISPAVCPSITLSTLHGCPPEEIEKIAKYLLEEKNLHTFIKMNPTLLGEKFVRDTFDKMGYDYVVLNPNHFINDLQYKDGVSMLKRLKSLAKKLELEIGVKLTNTLPVKIENGELPGEEMYMSGRSLFPLTISLASKLASEFDGDLQISYSGGADFFNVEKILKAGIQPITFATTILKPGGYERITQMAKKVEEHLKGEFKGIDIKYLNDLANSALTDKYHLKDLRPVNSRKISLELPTYDCAIAPCTIGCPINQQIPEYVSLVGEKKYDEAFEVIAKDNTSPAITGTICNHNCQYKCTRLDYDESVLIRDMKKVAVLNSEDKYIENIKEANIRSDKKVAVIGAGPAGLSVALFLRRNGVDVTVMDRKEKPYGVIEYVIPEFRISSEMIKKDFELVKKQGVKFKFGIDENLDIDDLKKEYDYVVLAIGAWKPGKLALKEGESKAIDAISFLENHKKSKGDIDLGKHVCIIGGGDVAMDAARAAKRTNGVEEVSIVYRRTKKYMPASLEEIELVQSEGILFKELLSPMSIKDSKLICEEMRLGKKDTSGRRKPVGTGNTVELKADTVILAVGQQVDSDLLKNNKIELDAKGFPKVNEARETNITNVYVAGDMKKGPATIVKAMADGKAVCKDILLKEGLSNDFDKKVFSINEKKVYSKKGILKDHNCLENESERCLSCSNICELCVDVCPNRANVVINVDGEFDSSHQIVHLDGMCNECGNCGIFCPYKGNPYKDKLTLFWTKEDFENSTNKGFLVIDKDKGICKVRREDAEIIDYTIGKENDASKEMDSMIKTFINEYSYML</sequence>
<dbReference type="RefSeq" id="WP_003484090.1">
    <property type="nucleotide sequence ID" value="NZ_JXSU01000007.1"/>
</dbReference>
<dbReference type="PROSITE" id="PS51379">
    <property type="entry name" value="4FE4S_FER_2"/>
    <property type="match status" value="1"/>
</dbReference>
<evidence type="ECO:0000313" key="5">
    <source>
        <dbReference type="EMBL" id="KIS24674.1"/>
    </source>
</evidence>
<dbReference type="Pfam" id="PF07992">
    <property type="entry name" value="Pyr_redox_2"/>
    <property type="match status" value="1"/>
</dbReference>
<dbReference type="InterPro" id="IPR023753">
    <property type="entry name" value="FAD/NAD-binding_dom"/>
</dbReference>
<gene>
    <name evidence="5" type="ORF">N495_14215</name>
</gene>
<dbReference type="SUPFAM" id="SSF46548">
    <property type="entry name" value="alpha-helical ferredoxin"/>
    <property type="match status" value="2"/>
</dbReference>
<reference evidence="5 6" key="1">
    <citation type="submission" date="2014-06" db="EMBL/GenBank/DDBJ databases">
        <title>Genome characterization of distinct group I Clostridium botulinum lineages.</title>
        <authorList>
            <person name="Giordani F."/>
            <person name="Anselmo A."/>
            <person name="Fillo S."/>
            <person name="Palozzi A.M."/>
            <person name="Fortunato A."/>
            <person name="Gentile B."/>
            <person name="Ciammaruconi A."/>
            <person name="Anniballi F."/>
            <person name="De Medici D."/>
            <person name="Lista F."/>
        </authorList>
    </citation>
    <scope>NUCLEOTIDE SEQUENCE [LARGE SCALE GENOMIC DNA]</scope>
    <source>
        <strain evidence="5 6">B2 450</strain>
    </source>
</reference>
<dbReference type="PANTHER" id="PTHR42783:SF3">
    <property type="entry name" value="GLUTAMATE SYNTHASE [NADPH] SMALL CHAIN-RELATED"/>
    <property type="match status" value="1"/>
</dbReference>
<dbReference type="PRINTS" id="PR00469">
    <property type="entry name" value="PNDRDTASEII"/>
</dbReference>
<dbReference type="InterPro" id="IPR017900">
    <property type="entry name" value="4Fe4S_Fe_S_CS"/>
</dbReference>
<evidence type="ECO:0000256" key="2">
    <source>
        <dbReference type="ARBA" id="ARBA00023004"/>
    </source>
</evidence>
<dbReference type="PANTHER" id="PTHR42783">
    <property type="entry name" value="GLUTAMATE SYNTHASE [NADPH] SMALL CHAIN"/>
    <property type="match status" value="1"/>
</dbReference>
<accession>A0A0D1ANI1</accession>
<evidence type="ECO:0000313" key="6">
    <source>
        <dbReference type="Proteomes" id="UP000032250"/>
    </source>
</evidence>
<evidence type="ECO:0000256" key="3">
    <source>
        <dbReference type="ARBA" id="ARBA00023014"/>
    </source>
</evidence>
<protein>
    <submittedName>
        <fullName evidence="5">GltD</fullName>
    </submittedName>
</protein>
<keyword evidence="2" id="KW-0408">Iron</keyword>
<dbReference type="InterPro" id="IPR028261">
    <property type="entry name" value="DPD_II"/>
</dbReference>
<dbReference type="InterPro" id="IPR036188">
    <property type="entry name" value="FAD/NAD-bd_sf"/>
</dbReference>
<dbReference type="AlphaFoldDB" id="A0A0D1ANI1"/>
<dbReference type="Pfam" id="PF14691">
    <property type="entry name" value="Fer4_20"/>
    <property type="match status" value="1"/>
</dbReference>
<dbReference type="PRINTS" id="PR00368">
    <property type="entry name" value="FADPNR"/>
</dbReference>
<dbReference type="SUPFAM" id="SSF51395">
    <property type="entry name" value="FMN-linked oxidoreductases"/>
    <property type="match status" value="1"/>
</dbReference>
<dbReference type="GO" id="GO:0051536">
    <property type="term" value="F:iron-sulfur cluster binding"/>
    <property type="evidence" value="ECO:0007669"/>
    <property type="project" value="UniProtKB-KW"/>
</dbReference>
<dbReference type="InterPro" id="IPR017896">
    <property type="entry name" value="4Fe4S_Fe-S-bd"/>
</dbReference>
<dbReference type="PATRIC" id="fig|1379739.3.peg.3236"/>
<dbReference type="OrthoDB" id="9803192at2"/>
<dbReference type="Gene3D" id="1.10.1060.10">
    <property type="entry name" value="Alpha-helical ferredoxin"/>
    <property type="match status" value="1"/>
</dbReference>
<dbReference type="EMBL" id="JXSU01000007">
    <property type="protein sequence ID" value="KIS24674.1"/>
    <property type="molecule type" value="Genomic_DNA"/>
</dbReference>